<organism evidence="2 3">
    <name type="scientific">Formimonas warabiya</name>
    <dbReference type="NCBI Taxonomy" id="1761012"/>
    <lineage>
        <taxon>Bacteria</taxon>
        <taxon>Bacillati</taxon>
        <taxon>Bacillota</taxon>
        <taxon>Clostridia</taxon>
        <taxon>Eubacteriales</taxon>
        <taxon>Peptococcaceae</taxon>
        <taxon>Candidatus Formimonas</taxon>
    </lineage>
</organism>
<dbReference type="InterPro" id="IPR029063">
    <property type="entry name" value="SAM-dependent_MTases_sf"/>
</dbReference>
<accession>A0A3G1L0C8</accession>
<dbReference type="CDD" id="cd02440">
    <property type="entry name" value="AdoMet_MTases"/>
    <property type="match status" value="1"/>
</dbReference>
<dbReference type="EMBL" id="CP017634">
    <property type="protein sequence ID" value="ATW28246.1"/>
    <property type="molecule type" value="Genomic_DNA"/>
</dbReference>
<dbReference type="AlphaFoldDB" id="A0A3G1L0C8"/>
<dbReference type="SUPFAM" id="SSF53335">
    <property type="entry name" value="S-adenosyl-L-methionine-dependent methyltransferases"/>
    <property type="match status" value="1"/>
</dbReference>
<gene>
    <name evidence="2" type="ORF">DCMF_28920</name>
</gene>
<sequence>MEIPIQQEIQNVDFWIKAWDEAMSGEEKFSRASGAGEKAISLWNNRAGNYAKNTQGEDNRGRQQVVLNFMESSGIVLDGIHVLDIGCGPGNYTLPIAKRAAHVWALDPAGTMLDILKERARTQKIDNITYMHKTWEEIDLEKEKWQYKFDLVMAAMTPGIHNGETLMKMISAGNKYYFLSKFARARKNNLHEKIWGRLFRENRPEQSADFIYPFNMLYATGYLPAVKFLHSDWTNHNSVEETEMLLRDWVSQYGEVTPDMDREIHSFVISESTDGVVREEVQAFTGLMVWQR</sequence>
<evidence type="ECO:0000313" key="2">
    <source>
        <dbReference type="EMBL" id="ATW28246.1"/>
    </source>
</evidence>
<dbReference type="Proteomes" id="UP000323521">
    <property type="component" value="Chromosome"/>
</dbReference>
<dbReference type="OrthoDB" id="9791837at2"/>
<proteinExistence type="predicted"/>
<dbReference type="Gene3D" id="3.40.50.150">
    <property type="entry name" value="Vaccinia Virus protein VP39"/>
    <property type="match status" value="1"/>
</dbReference>
<dbReference type="InterPro" id="IPR041698">
    <property type="entry name" value="Methyltransf_25"/>
</dbReference>
<feature type="domain" description="Methyltransferase" evidence="1">
    <location>
        <begin position="82"/>
        <end position="157"/>
    </location>
</feature>
<dbReference type="KEGG" id="fwa:DCMF_28920"/>
<reference evidence="2 3" key="1">
    <citation type="submission" date="2016-10" db="EMBL/GenBank/DDBJ databases">
        <title>Complete Genome Sequence of Peptococcaceae strain DCMF.</title>
        <authorList>
            <person name="Edwards R.J."/>
            <person name="Holland S.I."/>
            <person name="Deshpande N.P."/>
            <person name="Wong Y.K."/>
            <person name="Ertan H."/>
            <person name="Manefield M."/>
            <person name="Russell T.L."/>
            <person name="Lee M.J."/>
        </authorList>
    </citation>
    <scope>NUCLEOTIDE SEQUENCE [LARGE SCALE GENOMIC DNA]</scope>
    <source>
        <strain evidence="2 3">DCMF</strain>
    </source>
</reference>
<protein>
    <recommendedName>
        <fullName evidence="1">Methyltransferase domain-containing protein</fullName>
    </recommendedName>
</protein>
<dbReference type="RefSeq" id="WP_148137658.1">
    <property type="nucleotide sequence ID" value="NZ_CP017634.1"/>
</dbReference>
<evidence type="ECO:0000259" key="1">
    <source>
        <dbReference type="Pfam" id="PF13649"/>
    </source>
</evidence>
<evidence type="ECO:0000313" key="3">
    <source>
        <dbReference type="Proteomes" id="UP000323521"/>
    </source>
</evidence>
<name>A0A3G1L0C8_FORW1</name>
<dbReference type="Pfam" id="PF13649">
    <property type="entry name" value="Methyltransf_25"/>
    <property type="match status" value="1"/>
</dbReference>
<keyword evidence="3" id="KW-1185">Reference proteome</keyword>